<comment type="caution">
    <text evidence="1">The sequence shown here is derived from an EMBL/GenBank/DDBJ whole genome shotgun (WGS) entry which is preliminary data.</text>
</comment>
<evidence type="ECO:0000313" key="2">
    <source>
        <dbReference type="Proteomes" id="UP001367508"/>
    </source>
</evidence>
<organism evidence="1 2">
    <name type="scientific">Canavalia gladiata</name>
    <name type="common">Sword bean</name>
    <name type="synonym">Dolichos gladiatus</name>
    <dbReference type="NCBI Taxonomy" id="3824"/>
    <lineage>
        <taxon>Eukaryota</taxon>
        <taxon>Viridiplantae</taxon>
        <taxon>Streptophyta</taxon>
        <taxon>Embryophyta</taxon>
        <taxon>Tracheophyta</taxon>
        <taxon>Spermatophyta</taxon>
        <taxon>Magnoliopsida</taxon>
        <taxon>eudicotyledons</taxon>
        <taxon>Gunneridae</taxon>
        <taxon>Pentapetalae</taxon>
        <taxon>rosids</taxon>
        <taxon>fabids</taxon>
        <taxon>Fabales</taxon>
        <taxon>Fabaceae</taxon>
        <taxon>Papilionoideae</taxon>
        <taxon>50 kb inversion clade</taxon>
        <taxon>NPAAA clade</taxon>
        <taxon>indigoferoid/millettioid clade</taxon>
        <taxon>Phaseoleae</taxon>
        <taxon>Canavalia</taxon>
    </lineage>
</organism>
<dbReference type="EMBL" id="JAYMYQ010000005">
    <property type="protein sequence ID" value="KAK7329176.1"/>
    <property type="molecule type" value="Genomic_DNA"/>
</dbReference>
<gene>
    <name evidence="1" type="ORF">VNO77_23326</name>
</gene>
<keyword evidence="2" id="KW-1185">Reference proteome</keyword>
<accession>A0AAN9L529</accession>
<reference evidence="1 2" key="1">
    <citation type="submission" date="2024-01" db="EMBL/GenBank/DDBJ databases">
        <title>The genomes of 5 underutilized Papilionoideae crops provide insights into root nodulation and disease resistanc.</title>
        <authorList>
            <person name="Jiang F."/>
        </authorList>
    </citation>
    <scope>NUCLEOTIDE SEQUENCE [LARGE SCALE GENOMIC DNA]</scope>
    <source>
        <strain evidence="1">LVBAO_FW01</strain>
        <tissue evidence="1">Leaves</tissue>
    </source>
</reference>
<sequence>MWRSTQRGILPQNFQPLVFTHGIVSRKNNNVPIVVQFIAPVIASHGCARYTVDGIIRIGEGHDNMRKAARLHVSQRLCLVQEDSDGVGCLYGFSNIEMSSPAATNHVGTIQNSPTTKTQLTISKEETDLASIMDLVLNANQIALELTPELNNYLTEASDPPTIWYAEFNETPFIRGILVTEVKNHCRNQADQIMSHWNAASELPQGGAKQFDAIPCRDMQNNGVKRNMGSTSEACSK</sequence>
<protein>
    <submittedName>
        <fullName evidence="1">Uncharacterized protein</fullName>
    </submittedName>
</protein>
<name>A0AAN9L529_CANGL</name>
<dbReference type="Proteomes" id="UP001367508">
    <property type="component" value="Unassembled WGS sequence"/>
</dbReference>
<evidence type="ECO:0000313" key="1">
    <source>
        <dbReference type="EMBL" id="KAK7329176.1"/>
    </source>
</evidence>
<proteinExistence type="predicted"/>
<dbReference type="AlphaFoldDB" id="A0AAN9L529"/>